<organism evidence="2 3">
    <name type="scientific">Ceratocystis pirilliformis</name>
    <dbReference type="NCBI Taxonomy" id="259994"/>
    <lineage>
        <taxon>Eukaryota</taxon>
        <taxon>Fungi</taxon>
        <taxon>Dikarya</taxon>
        <taxon>Ascomycota</taxon>
        <taxon>Pezizomycotina</taxon>
        <taxon>Sordariomycetes</taxon>
        <taxon>Hypocreomycetidae</taxon>
        <taxon>Microascales</taxon>
        <taxon>Ceratocystidaceae</taxon>
        <taxon>Ceratocystis</taxon>
    </lineage>
</organism>
<evidence type="ECO:0000313" key="2">
    <source>
        <dbReference type="EMBL" id="KAL1899754.1"/>
    </source>
</evidence>
<gene>
    <name evidence="2" type="ORF">Cpir12675_001256</name>
</gene>
<keyword evidence="3" id="KW-1185">Reference proteome</keyword>
<dbReference type="EMBL" id="JAWDJO010000018">
    <property type="protein sequence ID" value="KAL1899754.1"/>
    <property type="molecule type" value="Genomic_DNA"/>
</dbReference>
<evidence type="ECO:0000313" key="3">
    <source>
        <dbReference type="Proteomes" id="UP001583280"/>
    </source>
</evidence>
<comment type="caution">
    <text evidence="2">The sequence shown here is derived from an EMBL/GenBank/DDBJ whole genome shotgun (WGS) entry which is preliminary data.</text>
</comment>
<feature type="chain" id="PRO_5046265497" evidence="1">
    <location>
        <begin position="18"/>
        <end position="188"/>
    </location>
</feature>
<accession>A0ABR3ZH71</accession>
<reference evidence="2 3" key="1">
    <citation type="journal article" date="2024" name="IMA Fungus">
        <title>IMA Genome - F19 : A genome assembly and annotation guide to empower mycologists, including annotated draft genome sequences of Ceratocystis pirilliformis, Diaporthe australafricana, Fusarium ophioides, Paecilomyces lecythidis, and Sporothrix stenoceras.</title>
        <authorList>
            <person name="Aylward J."/>
            <person name="Wilson A.M."/>
            <person name="Visagie C.M."/>
            <person name="Spraker J."/>
            <person name="Barnes I."/>
            <person name="Buitendag C."/>
            <person name="Ceriani C."/>
            <person name="Del Mar Angel L."/>
            <person name="du Plessis D."/>
            <person name="Fuchs T."/>
            <person name="Gasser K."/>
            <person name="Kramer D."/>
            <person name="Li W."/>
            <person name="Munsamy K."/>
            <person name="Piso A."/>
            <person name="Price J.L."/>
            <person name="Sonnekus B."/>
            <person name="Thomas C."/>
            <person name="van der Nest A."/>
            <person name="van Dijk A."/>
            <person name="van Heerden A."/>
            <person name="van Vuuren N."/>
            <person name="Yilmaz N."/>
            <person name="Duong T.A."/>
            <person name="van der Merwe N.A."/>
            <person name="Wingfield M.J."/>
            <person name="Wingfield B.D."/>
        </authorList>
    </citation>
    <scope>NUCLEOTIDE SEQUENCE [LARGE SCALE GENOMIC DNA]</scope>
    <source>
        <strain evidence="2 3">CMW 12675</strain>
    </source>
</reference>
<protein>
    <submittedName>
        <fullName evidence="2">Uncharacterized protein</fullName>
    </submittedName>
</protein>
<proteinExistence type="predicted"/>
<keyword evidence="1" id="KW-0732">Signal</keyword>
<sequence>MIPATTLILALASAAFASPVSRATEDYMPLEISEMEMSCAKTAPADLLFACTLNYNLRDPNAEAANPSVNPKVTCTHRWNWDGQTAEKGPLNTYTHSTLECYSDGNGRNVKSSLYKFTGPENIQLSFLSSYYKNYETKSFRNLFFEHVNIEALTPAEDSELLKTWSLMQTQTFQDPSVTAYDPPTNSD</sequence>
<feature type="signal peptide" evidence="1">
    <location>
        <begin position="1"/>
        <end position="17"/>
    </location>
</feature>
<dbReference type="Proteomes" id="UP001583280">
    <property type="component" value="Unassembled WGS sequence"/>
</dbReference>
<evidence type="ECO:0000256" key="1">
    <source>
        <dbReference type="SAM" id="SignalP"/>
    </source>
</evidence>
<name>A0ABR3ZH71_9PEZI</name>